<comment type="caution">
    <text evidence="2">The sequence shown here is derived from an EMBL/GenBank/DDBJ whole genome shotgun (WGS) entry which is preliminary data.</text>
</comment>
<dbReference type="Proteomes" id="UP000178870">
    <property type="component" value="Unassembled WGS sequence"/>
</dbReference>
<dbReference type="AlphaFoldDB" id="A0A1F7Z054"/>
<gene>
    <name evidence="2" type="ORF">A2803_05045</name>
</gene>
<evidence type="ECO:0000313" key="3">
    <source>
        <dbReference type="Proteomes" id="UP000178870"/>
    </source>
</evidence>
<organism evidence="2 3">
    <name type="scientific">Candidatus Woesebacteria bacterium RIFCSPHIGHO2_01_FULL_44_21</name>
    <dbReference type="NCBI Taxonomy" id="1802503"/>
    <lineage>
        <taxon>Bacteria</taxon>
        <taxon>Candidatus Woeseibacteriota</taxon>
    </lineage>
</organism>
<protein>
    <recommendedName>
        <fullName evidence="4">DUF5667 domain-containing protein</fullName>
    </recommendedName>
</protein>
<feature type="signal peptide" evidence="1">
    <location>
        <begin position="1"/>
        <end position="22"/>
    </location>
</feature>
<sequence>MKFKLFILIVALALLFVPGIAAQGTPAPEEEEFDFERAYQDYVFTLDVYNSVHADYLLSKAQYEQAGTLVAQSKAQEATTKMLETRDDVVTTYLTAIRMRMVEAEGVSDITKNGLFSRIDSEVAWFKDHKKRLPSAGTLADLQADSEEASKRFMELTQTVAYETLSTIPFGKLSLMRTATGGILSDINNKVFQIRANGDKDTAIIERWALEIESKITRSLDKEIEAQALIPNFTSDSRNRNPDHRKTYNEIIFKLDESRQFLRDATEFIEEIIREITTV</sequence>
<evidence type="ECO:0008006" key="4">
    <source>
        <dbReference type="Google" id="ProtNLM"/>
    </source>
</evidence>
<proteinExistence type="predicted"/>
<keyword evidence="1" id="KW-0732">Signal</keyword>
<evidence type="ECO:0000313" key="2">
    <source>
        <dbReference type="EMBL" id="OGM32931.1"/>
    </source>
</evidence>
<reference evidence="2 3" key="1">
    <citation type="journal article" date="2016" name="Nat. Commun.">
        <title>Thousands of microbial genomes shed light on interconnected biogeochemical processes in an aquifer system.</title>
        <authorList>
            <person name="Anantharaman K."/>
            <person name="Brown C.T."/>
            <person name="Hug L.A."/>
            <person name="Sharon I."/>
            <person name="Castelle C.J."/>
            <person name="Probst A.J."/>
            <person name="Thomas B.C."/>
            <person name="Singh A."/>
            <person name="Wilkins M.J."/>
            <person name="Karaoz U."/>
            <person name="Brodie E.L."/>
            <person name="Williams K.H."/>
            <person name="Hubbard S.S."/>
            <person name="Banfield J.F."/>
        </authorList>
    </citation>
    <scope>NUCLEOTIDE SEQUENCE [LARGE SCALE GENOMIC DNA]</scope>
</reference>
<name>A0A1F7Z054_9BACT</name>
<dbReference type="EMBL" id="MGGP01000011">
    <property type="protein sequence ID" value="OGM32931.1"/>
    <property type="molecule type" value="Genomic_DNA"/>
</dbReference>
<feature type="chain" id="PRO_5009533855" description="DUF5667 domain-containing protein" evidence="1">
    <location>
        <begin position="23"/>
        <end position="279"/>
    </location>
</feature>
<accession>A0A1F7Z054</accession>
<evidence type="ECO:0000256" key="1">
    <source>
        <dbReference type="SAM" id="SignalP"/>
    </source>
</evidence>